<dbReference type="InterPro" id="IPR007052">
    <property type="entry name" value="CS_dom"/>
</dbReference>
<dbReference type="SUPFAM" id="SSF49764">
    <property type="entry name" value="HSP20-like chaperones"/>
    <property type="match status" value="1"/>
</dbReference>
<evidence type="ECO:0000256" key="1">
    <source>
        <dbReference type="ARBA" id="ARBA00025733"/>
    </source>
</evidence>
<dbReference type="GO" id="GO:0006457">
    <property type="term" value="P:protein folding"/>
    <property type="evidence" value="ECO:0007669"/>
    <property type="project" value="TreeGrafter"/>
</dbReference>
<dbReference type="Proteomes" id="UP001142393">
    <property type="component" value="Unassembled WGS sequence"/>
</dbReference>
<dbReference type="PANTHER" id="PTHR22932">
    <property type="entry name" value="TELOMERASE-BINDING PROTEIN P23 HSP90 CO-CHAPERONE"/>
    <property type="match status" value="1"/>
</dbReference>
<feature type="compositionally biased region" description="Acidic residues" evidence="2">
    <location>
        <begin position="203"/>
        <end position="212"/>
    </location>
</feature>
<dbReference type="InterPro" id="IPR045250">
    <property type="entry name" value="p23-like"/>
</dbReference>
<dbReference type="EMBL" id="JANVFU010000001">
    <property type="protein sequence ID" value="KAJ3751060.1"/>
    <property type="molecule type" value="Genomic_DNA"/>
</dbReference>
<name>A0A9W8U3M6_9AGAR</name>
<evidence type="ECO:0000313" key="4">
    <source>
        <dbReference type="EMBL" id="KAJ3751060.1"/>
    </source>
</evidence>
<gene>
    <name evidence="4" type="ORF">DFH05DRAFT_1455931</name>
</gene>
<feature type="region of interest" description="Disordered" evidence="2">
    <location>
        <begin position="123"/>
        <end position="144"/>
    </location>
</feature>
<feature type="region of interest" description="Disordered" evidence="2">
    <location>
        <begin position="188"/>
        <end position="224"/>
    </location>
</feature>
<evidence type="ECO:0000259" key="3">
    <source>
        <dbReference type="PROSITE" id="PS51203"/>
    </source>
</evidence>
<dbReference type="FunFam" id="2.60.40.790:FF:000013">
    <property type="entry name" value="Very-long-chain (3R)-3-hydroxyacyl-CoA dehydratase"/>
    <property type="match status" value="1"/>
</dbReference>
<sequence>MPQHPEVLWAQRSSSTTPEKNVIYLTVNLPDIKESSLKFGLSETSLQFSATAGDSSKGIDEKEYGFELEFFKEINATESTKRLNSRSLYLILRKKDMEEEYWPRLTKEKVKNSHIKTDFGKWVDEDEQDGEPAPNDDDMSGMGMPGMGGMGMPGMGGMGGMGMPGMGGMGGMGMPGMGGMGDMDFEKMMAQMGSASGEGAGPADDDSDDDNDGPPPLEDAEPAK</sequence>
<evidence type="ECO:0000313" key="5">
    <source>
        <dbReference type="Proteomes" id="UP001142393"/>
    </source>
</evidence>
<comment type="similarity">
    <text evidence="1">Belongs to the p23/wos2 family.</text>
</comment>
<dbReference type="PANTHER" id="PTHR22932:SF1">
    <property type="entry name" value="CO-CHAPERONE PROTEIN DAF-41"/>
    <property type="match status" value="1"/>
</dbReference>
<dbReference type="InterPro" id="IPR008978">
    <property type="entry name" value="HSP20-like_chaperone"/>
</dbReference>
<accession>A0A9W8U3M6</accession>
<comment type="caution">
    <text evidence="4">The sequence shown here is derived from an EMBL/GenBank/DDBJ whole genome shotgun (WGS) entry which is preliminary data.</text>
</comment>
<protein>
    <submittedName>
        <fullName evidence="4">HSP20-like chaperone</fullName>
    </submittedName>
</protein>
<dbReference type="GO" id="GO:0005634">
    <property type="term" value="C:nucleus"/>
    <property type="evidence" value="ECO:0007669"/>
    <property type="project" value="TreeGrafter"/>
</dbReference>
<proteinExistence type="inferred from homology"/>
<evidence type="ECO:0000256" key="2">
    <source>
        <dbReference type="SAM" id="MobiDB-lite"/>
    </source>
</evidence>
<dbReference type="AlphaFoldDB" id="A0A9W8U3M6"/>
<reference evidence="4 5" key="1">
    <citation type="journal article" date="2023" name="Proc. Natl. Acad. Sci. U.S.A.">
        <title>A global phylogenomic analysis of the shiitake genus Lentinula.</title>
        <authorList>
            <person name="Sierra-Patev S."/>
            <person name="Min B."/>
            <person name="Naranjo-Ortiz M."/>
            <person name="Looney B."/>
            <person name="Konkel Z."/>
            <person name="Slot J.C."/>
            <person name="Sakamoto Y."/>
            <person name="Steenwyk J.L."/>
            <person name="Rokas A."/>
            <person name="Carro J."/>
            <person name="Camarero S."/>
            <person name="Ferreira P."/>
            <person name="Molpeceres G."/>
            <person name="Ruiz-Duenas F.J."/>
            <person name="Serrano A."/>
            <person name="Henrissat B."/>
            <person name="Drula E."/>
            <person name="Hughes K.W."/>
            <person name="Mata J.L."/>
            <person name="Ishikawa N.K."/>
            <person name="Vargas-Isla R."/>
            <person name="Ushijima S."/>
            <person name="Smith C.A."/>
            <person name="Donoghue J."/>
            <person name="Ahrendt S."/>
            <person name="Andreopoulos W."/>
            <person name="He G."/>
            <person name="LaButti K."/>
            <person name="Lipzen A."/>
            <person name="Ng V."/>
            <person name="Riley R."/>
            <person name="Sandor L."/>
            <person name="Barry K."/>
            <person name="Martinez A.T."/>
            <person name="Xiao Y."/>
            <person name="Gibbons J.G."/>
            <person name="Terashima K."/>
            <person name="Grigoriev I.V."/>
            <person name="Hibbett D."/>
        </authorList>
    </citation>
    <scope>NUCLEOTIDE SEQUENCE [LARGE SCALE GENOMIC DNA]</scope>
    <source>
        <strain evidence="4 5">TFB7810</strain>
    </source>
</reference>
<dbReference type="PROSITE" id="PS51203">
    <property type="entry name" value="CS"/>
    <property type="match status" value="1"/>
</dbReference>
<dbReference type="Gene3D" id="2.60.40.790">
    <property type="match status" value="1"/>
</dbReference>
<dbReference type="GO" id="GO:0051879">
    <property type="term" value="F:Hsp90 protein binding"/>
    <property type="evidence" value="ECO:0007669"/>
    <property type="project" value="InterPro"/>
</dbReference>
<keyword evidence="5" id="KW-1185">Reference proteome</keyword>
<feature type="domain" description="CS" evidence="3">
    <location>
        <begin position="2"/>
        <end position="106"/>
    </location>
</feature>
<dbReference type="Pfam" id="PF04969">
    <property type="entry name" value="CS"/>
    <property type="match status" value="1"/>
</dbReference>
<dbReference type="GO" id="GO:0051087">
    <property type="term" value="F:protein-folding chaperone binding"/>
    <property type="evidence" value="ECO:0007669"/>
    <property type="project" value="TreeGrafter"/>
</dbReference>
<dbReference type="GO" id="GO:0005829">
    <property type="term" value="C:cytosol"/>
    <property type="evidence" value="ECO:0007669"/>
    <property type="project" value="TreeGrafter"/>
</dbReference>
<organism evidence="4 5">
    <name type="scientific">Lentinula detonsa</name>
    <dbReference type="NCBI Taxonomy" id="2804962"/>
    <lineage>
        <taxon>Eukaryota</taxon>
        <taxon>Fungi</taxon>
        <taxon>Dikarya</taxon>
        <taxon>Basidiomycota</taxon>
        <taxon>Agaricomycotina</taxon>
        <taxon>Agaricomycetes</taxon>
        <taxon>Agaricomycetidae</taxon>
        <taxon>Agaricales</taxon>
        <taxon>Marasmiineae</taxon>
        <taxon>Omphalotaceae</taxon>
        <taxon>Lentinula</taxon>
    </lineage>
</organism>
<dbReference type="CDD" id="cd06465">
    <property type="entry name" value="p23_hB-ind1_like"/>
    <property type="match status" value="1"/>
</dbReference>
<feature type="compositionally biased region" description="Acidic residues" evidence="2">
    <location>
        <begin position="124"/>
        <end position="139"/>
    </location>
</feature>
<dbReference type="GO" id="GO:0051131">
    <property type="term" value="P:chaperone-mediated protein complex assembly"/>
    <property type="evidence" value="ECO:0007669"/>
    <property type="project" value="TreeGrafter"/>
</dbReference>